<dbReference type="Gene3D" id="2.60.470.10">
    <property type="entry name" value="Acid-sensing ion channels like domains"/>
    <property type="match status" value="1"/>
</dbReference>
<gene>
    <name evidence="14" type="ORF">NEZAVI_LOCUS5899</name>
</gene>
<dbReference type="GO" id="GO:0015280">
    <property type="term" value="F:ligand-gated sodium channel activity"/>
    <property type="evidence" value="ECO:0007669"/>
    <property type="project" value="TreeGrafter"/>
</dbReference>
<evidence type="ECO:0000256" key="5">
    <source>
        <dbReference type="ARBA" id="ARBA00022692"/>
    </source>
</evidence>
<keyword evidence="3 12" id="KW-0813">Transport</keyword>
<dbReference type="PANTHER" id="PTHR11690:SF247">
    <property type="entry name" value="PICKPOCKET 23, ISOFORM C"/>
    <property type="match status" value="1"/>
</dbReference>
<dbReference type="AlphaFoldDB" id="A0A9P0MCZ0"/>
<evidence type="ECO:0000256" key="3">
    <source>
        <dbReference type="ARBA" id="ARBA00022448"/>
    </source>
</evidence>
<evidence type="ECO:0000256" key="10">
    <source>
        <dbReference type="ARBA" id="ARBA00023201"/>
    </source>
</evidence>
<feature type="transmembrane region" description="Helical" evidence="13">
    <location>
        <begin position="418"/>
        <end position="450"/>
    </location>
</feature>
<evidence type="ECO:0000256" key="8">
    <source>
        <dbReference type="ARBA" id="ARBA00023065"/>
    </source>
</evidence>
<sequence>MPDILKRKRNNNYSKHKLLKASWSYQTKEFFENSTLHGVRYIAEEDRPFYENFMWLIFVSTSTIVTLIIIVSLWEKFQTNPTITGLDTDFHNWDVPFPGISVCPFSPARRAVIEEYVKEKWGESLTEEKINYLSNFINIIANLTYDNMNELEAYQNDKILPHSDFRALVYKVVDHCEDLILDCYWKGKEFNCCDAFFPTFTEKGFCYSFNSIHAEKTWPWKENEGEIEIKINYIYETDTKWTIEFDGNTTDNPYSIYIHSSDELPGIEMSPQHVWTQAVNRMFFASRTTYTTADARQLTAKQRKCIFEDEVKLKTAEKYSYWACMSDCRMRAALDKCDCVPFFYHQVSGFPYCNLEGLICISKIADELRRSLNCPCELGCENTVYEVEKLSNAVEIGEEPIEIGFVSWPMIRYKREVLFGWVDLLVAFGGIAGLFLGFSLLSGVEIVYYFTMRAACMIYRDSETLIKLEEESEEKILPNIDLGLKINKDETKISTEKIYPMAIPNKKIYVNVPFLN</sequence>
<accession>A0A9P0MCZ0</accession>
<evidence type="ECO:0000256" key="11">
    <source>
        <dbReference type="ARBA" id="ARBA00023303"/>
    </source>
</evidence>
<evidence type="ECO:0000313" key="14">
    <source>
        <dbReference type="EMBL" id="CAH1395663.1"/>
    </source>
</evidence>
<evidence type="ECO:0000256" key="13">
    <source>
        <dbReference type="SAM" id="Phobius"/>
    </source>
</evidence>
<keyword evidence="10 12" id="KW-0739">Sodium transport</keyword>
<evidence type="ECO:0000256" key="12">
    <source>
        <dbReference type="RuleBase" id="RU000679"/>
    </source>
</evidence>
<comment type="similarity">
    <text evidence="2 12">Belongs to the amiloride-sensitive sodium channel (TC 1.A.6) family.</text>
</comment>
<dbReference type="GO" id="GO:0005886">
    <property type="term" value="C:plasma membrane"/>
    <property type="evidence" value="ECO:0007669"/>
    <property type="project" value="TreeGrafter"/>
</dbReference>
<organism evidence="14 15">
    <name type="scientific">Nezara viridula</name>
    <name type="common">Southern green stink bug</name>
    <name type="synonym">Cimex viridulus</name>
    <dbReference type="NCBI Taxonomy" id="85310"/>
    <lineage>
        <taxon>Eukaryota</taxon>
        <taxon>Metazoa</taxon>
        <taxon>Ecdysozoa</taxon>
        <taxon>Arthropoda</taxon>
        <taxon>Hexapoda</taxon>
        <taxon>Insecta</taxon>
        <taxon>Pterygota</taxon>
        <taxon>Neoptera</taxon>
        <taxon>Paraneoptera</taxon>
        <taxon>Hemiptera</taxon>
        <taxon>Heteroptera</taxon>
        <taxon>Panheteroptera</taxon>
        <taxon>Pentatomomorpha</taxon>
        <taxon>Pentatomoidea</taxon>
        <taxon>Pentatomidae</taxon>
        <taxon>Pentatominae</taxon>
        <taxon>Nezara</taxon>
    </lineage>
</organism>
<evidence type="ECO:0000256" key="4">
    <source>
        <dbReference type="ARBA" id="ARBA00022461"/>
    </source>
</evidence>
<dbReference type="Proteomes" id="UP001152798">
    <property type="component" value="Chromosome 3"/>
</dbReference>
<feature type="transmembrane region" description="Helical" evidence="13">
    <location>
        <begin position="53"/>
        <end position="74"/>
    </location>
</feature>
<keyword evidence="5 12" id="KW-0812">Transmembrane</keyword>
<keyword evidence="9 13" id="KW-0472">Membrane</keyword>
<dbReference type="Pfam" id="PF00858">
    <property type="entry name" value="ASC"/>
    <property type="match status" value="1"/>
</dbReference>
<dbReference type="EMBL" id="OV725079">
    <property type="protein sequence ID" value="CAH1395663.1"/>
    <property type="molecule type" value="Genomic_DNA"/>
</dbReference>
<evidence type="ECO:0000256" key="1">
    <source>
        <dbReference type="ARBA" id="ARBA00004141"/>
    </source>
</evidence>
<keyword evidence="15" id="KW-1185">Reference proteome</keyword>
<keyword evidence="7" id="KW-0915">Sodium</keyword>
<dbReference type="InterPro" id="IPR001873">
    <property type="entry name" value="ENaC"/>
</dbReference>
<evidence type="ECO:0000256" key="9">
    <source>
        <dbReference type="ARBA" id="ARBA00023136"/>
    </source>
</evidence>
<reference evidence="14" key="1">
    <citation type="submission" date="2022-01" db="EMBL/GenBank/DDBJ databases">
        <authorList>
            <person name="King R."/>
        </authorList>
    </citation>
    <scope>NUCLEOTIDE SEQUENCE</scope>
</reference>
<evidence type="ECO:0000256" key="7">
    <source>
        <dbReference type="ARBA" id="ARBA00023053"/>
    </source>
</evidence>
<dbReference type="Gene3D" id="1.10.287.770">
    <property type="entry name" value="YojJ-like"/>
    <property type="match status" value="1"/>
</dbReference>
<evidence type="ECO:0000256" key="2">
    <source>
        <dbReference type="ARBA" id="ARBA00007193"/>
    </source>
</evidence>
<protein>
    <submittedName>
        <fullName evidence="14">Uncharacterized protein</fullName>
    </submittedName>
</protein>
<keyword evidence="8 12" id="KW-0406">Ion transport</keyword>
<keyword evidence="6 13" id="KW-1133">Transmembrane helix</keyword>
<dbReference type="OrthoDB" id="6238402at2759"/>
<comment type="subcellular location">
    <subcellularLocation>
        <location evidence="1">Membrane</location>
        <topology evidence="1">Multi-pass membrane protein</topology>
    </subcellularLocation>
</comment>
<keyword evidence="11 12" id="KW-0407">Ion channel</keyword>
<proteinExistence type="inferred from homology"/>
<keyword evidence="4 12" id="KW-0894">Sodium channel</keyword>
<name>A0A9P0MCZ0_NEZVI</name>
<evidence type="ECO:0000313" key="15">
    <source>
        <dbReference type="Proteomes" id="UP001152798"/>
    </source>
</evidence>
<dbReference type="PANTHER" id="PTHR11690">
    <property type="entry name" value="AMILORIDE-SENSITIVE SODIUM CHANNEL-RELATED"/>
    <property type="match status" value="1"/>
</dbReference>
<evidence type="ECO:0000256" key="6">
    <source>
        <dbReference type="ARBA" id="ARBA00022989"/>
    </source>
</evidence>